<reference evidence="2 3" key="1">
    <citation type="submission" date="2018-05" db="EMBL/GenBank/DDBJ databases">
        <title>A metagenomic window into the 2 km-deep terrestrial subsurface aquifer revealed taxonomically and functionally diverse microbial community comprising novel uncultured bacterial lineages.</title>
        <authorList>
            <person name="Kadnikov V.V."/>
            <person name="Mardanov A.V."/>
            <person name="Beletsky A.V."/>
            <person name="Banks D."/>
            <person name="Pimenov N.V."/>
            <person name="Frank Y.A."/>
            <person name="Karnachuk O.V."/>
            <person name="Ravin N.V."/>
        </authorList>
    </citation>
    <scope>NUCLEOTIDE SEQUENCE [LARGE SCALE GENOMIC DNA]</scope>
    <source>
        <strain evidence="2">BY5</strain>
    </source>
</reference>
<evidence type="ECO:0000313" key="2">
    <source>
        <dbReference type="EMBL" id="RCK80900.1"/>
    </source>
</evidence>
<dbReference type="EMBL" id="QOQW01000004">
    <property type="protein sequence ID" value="RCK80900.1"/>
    <property type="molecule type" value="Genomic_DNA"/>
</dbReference>
<proteinExistence type="predicted"/>
<dbReference type="AlphaFoldDB" id="A0A367ZS87"/>
<gene>
    <name evidence="2" type="ORF">OZSIB_2788</name>
</gene>
<protein>
    <submittedName>
        <fullName evidence="2">Uncharacterized protein</fullName>
    </submittedName>
</protein>
<name>A0A367ZS87_9BACT</name>
<feature type="region of interest" description="Disordered" evidence="1">
    <location>
        <begin position="1"/>
        <end position="65"/>
    </location>
</feature>
<organism evidence="2 3">
    <name type="scientific">Candidatus Ozemobacter sibiricus</name>
    <dbReference type="NCBI Taxonomy" id="2268124"/>
    <lineage>
        <taxon>Bacteria</taxon>
        <taxon>Candidatus Ozemobacteria</taxon>
        <taxon>Candidatus Ozemobacterales</taxon>
        <taxon>Candidatus Ozemobacteraceae</taxon>
        <taxon>Candidatus Ozemobacter</taxon>
    </lineage>
</organism>
<comment type="caution">
    <text evidence="2">The sequence shown here is derived from an EMBL/GenBank/DDBJ whole genome shotgun (WGS) entry which is preliminary data.</text>
</comment>
<dbReference type="Proteomes" id="UP000252355">
    <property type="component" value="Unassembled WGS sequence"/>
</dbReference>
<sequence>MGSGGSIVRPGKGCQGKPPGHRPPTADPPTTRASSPGHHDASVWAPRHRRTARPVRTVAERRRAG</sequence>
<evidence type="ECO:0000313" key="3">
    <source>
        <dbReference type="Proteomes" id="UP000252355"/>
    </source>
</evidence>
<accession>A0A367ZS87</accession>
<evidence type="ECO:0000256" key="1">
    <source>
        <dbReference type="SAM" id="MobiDB-lite"/>
    </source>
</evidence>